<dbReference type="SUPFAM" id="SSF53850">
    <property type="entry name" value="Periplasmic binding protein-like II"/>
    <property type="match status" value="1"/>
</dbReference>
<dbReference type="InterPro" id="IPR050490">
    <property type="entry name" value="Bact_solute-bd_prot1"/>
</dbReference>
<evidence type="ECO:0000256" key="3">
    <source>
        <dbReference type="SAM" id="SignalP"/>
    </source>
</evidence>
<dbReference type="EMBL" id="CP001843">
    <property type="protein sequence ID" value="AEF84878.1"/>
    <property type="molecule type" value="Genomic_DNA"/>
</dbReference>
<comment type="similarity">
    <text evidence="2">Belongs to the bacterial solute-binding protein 1 family.</text>
</comment>
<evidence type="ECO:0000256" key="2">
    <source>
        <dbReference type="ARBA" id="ARBA00008520"/>
    </source>
</evidence>
<proteinExistence type="inferred from homology"/>
<keyword evidence="3" id="KW-0732">Signal</keyword>
<dbReference type="InterPro" id="IPR006059">
    <property type="entry name" value="SBP"/>
</dbReference>
<comment type="subcellular location">
    <subcellularLocation>
        <location evidence="1">Periplasm</location>
    </subcellularLocation>
</comment>
<dbReference type="RefSeq" id="WP_015707266.1">
    <property type="nucleotide sequence ID" value="NC_015578.1"/>
</dbReference>
<dbReference type="AlphaFoldDB" id="F5YNJ4"/>
<dbReference type="HOGENOM" id="CLU_031285_2_4_12"/>
<evidence type="ECO:0000256" key="1">
    <source>
        <dbReference type="ARBA" id="ARBA00004418"/>
    </source>
</evidence>
<dbReference type="Proteomes" id="UP000009223">
    <property type="component" value="Chromosome"/>
</dbReference>
<protein>
    <submittedName>
        <fullName evidence="4">Extracellular solute-binding protein family 1</fullName>
    </submittedName>
</protein>
<evidence type="ECO:0000313" key="4">
    <source>
        <dbReference type="EMBL" id="AEF84878.1"/>
    </source>
</evidence>
<dbReference type="KEGG" id="tpi:TREPR_2989"/>
<dbReference type="Gene3D" id="3.40.190.10">
    <property type="entry name" value="Periplasmic binding protein-like II"/>
    <property type="match status" value="1"/>
</dbReference>
<dbReference type="PANTHER" id="PTHR43649">
    <property type="entry name" value="ARABINOSE-BINDING PROTEIN-RELATED"/>
    <property type="match status" value="1"/>
</dbReference>
<dbReference type="STRING" id="545694.TREPR_2989"/>
<reference evidence="4 5" key="2">
    <citation type="journal article" date="2011" name="ISME J.">
        <title>RNA-seq reveals cooperative metabolic interactions between two termite-gut spirochete species in co-culture.</title>
        <authorList>
            <person name="Rosenthal A.Z."/>
            <person name="Matson E.G."/>
            <person name="Eldar A."/>
            <person name="Leadbetter J.R."/>
        </authorList>
    </citation>
    <scope>NUCLEOTIDE SEQUENCE [LARGE SCALE GENOMIC DNA]</scope>
    <source>
        <strain evidence="5">ATCC BAA-887 / DSM 12427 / ZAS-2</strain>
    </source>
</reference>
<feature type="chain" id="PRO_5005676759" evidence="3">
    <location>
        <begin position="29"/>
        <end position="434"/>
    </location>
</feature>
<dbReference type="GO" id="GO:0042597">
    <property type="term" value="C:periplasmic space"/>
    <property type="evidence" value="ECO:0007669"/>
    <property type="project" value="UniProtKB-SubCell"/>
</dbReference>
<dbReference type="Pfam" id="PF13416">
    <property type="entry name" value="SBP_bac_8"/>
    <property type="match status" value="1"/>
</dbReference>
<sequence length="434" mass="48300">MVKKEKWFIGLVMILALAFAANPLRVDAGGQAQPAGKNTITVWAWDDNFNIAIMKTAVARYKELRPDVDFNVEIISSSKEDVYKKLQTGLASGGRNLPDIVLIEDYSFYQYVSAYSKYFYPLNDVLDYSQFSPYKVQVMTLNGKRYGVPFDTGVCANFFRHDILEKAGFTDADITDITWDRFLEIGKVVEQKTGVKMTIANGTNWSSFFRMMIQSGGAWYFDANNNMTITNNAVLRETFETIKKLRDAGVILECADDSQLAGALNNGTTASVINAAWRVSTVKAEPSQSGQWRVTTMPRLNNAKGVNASNTGGSSWYVIENNQPKDLVNDFLKTIFAGDQSFYNKILVDQGAVCAWLPSQSGPAYSVGDPFFGGQKVNLFFAEQLPKIPPVNYGQYVPEANTAVNSALFNYLQGNITIDEALKRAEDQLKNQIQ</sequence>
<accession>F5YNJ4</accession>
<keyword evidence="5" id="KW-1185">Reference proteome</keyword>
<gene>
    <name evidence="4" type="ordered locus">TREPR_2989</name>
</gene>
<reference evidence="5" key="1">
    <citation type="submission" date="2009-12" db="EMBL/GenBank/DDBJ databases">
        <title>Complete sequence of Treponema primitia strain ZAS-2.</title>
        <authorList>
            <person name="Tetu S.G."/>
            <person name="Matson E."/>
            <person name="Ren Q."/>
            <person name="Seshadri R."/>
            <person name="Elbourne L."/>
            <person name="Hassan K.A."/>
            <person name="Durkin A."/>
            <person name="Radune D."/>
            <person name="Mohamoud Y."/>
            <person name="Shay R."/>
            <person name="Jin S."/>
            <person name="Zhang X."/>
            <person name="Lucey K."/>
            <person name="Ballor N.R."/>
            <person name="Ottesen E."/>
            <person name="Rosenthal R."/>
            <person name="Allen A."/>
            <person name="Leadbetter J.R."/>
            <person name="Paulsen I.T."/>
        </authorList>
    </citation>
    <scope>NUCLEOTIDE SEQUENCE [LARGE SCALE GENOMIC DNA]</scope>
    <source>
        <strain evidence="5">ATCC BAA-887 / DSM 12427 / ZAS-2</strain>
    </source>
</reference>
<feature type="signal peptide" evidence="3">
    <location>
        <begin position="1"/>
        <end position="28"/>
    </location>
</feature>
<dbReference type="eggNOG" id="COG1653">
    <property type="taxonomic scope" value="Bacteria"/>
</dbReference>
<organism evidence="4 5">
    <name type="scientific">Treponema primitia (strain ATCC BAA-887 / DSM 12427 / ZAS-2)</name>
    <dbReference type="NCBI Taxonomy" id="545694"/>
    <lineage>
        <taxon>Bacteria</taxon>
        <taxon>Pseudomonadati</taxon>
        <taxon>Spirochaetota</taxon>
        <taxon>Spirochaetia</taxon>
        <taxon>Spirochaetales</taxon>
        <taxon>Treponemataceae</taxon>
        <taxon>Treponema</taxon>
    </lineage>
</organism>
<name>F5YNJ4_TREPZ</name>
<dbReference type="PANTHER" id="PTHR43649:SF32">
    <property type="entry name" value="SUGAR BINDING SECRETED PROTEIN"/>
    <property type="match status" value="1"/>
</dbReference>
<dbReference type="OrthoDB" id="9768630at2"/>
<evidence type="ECO:0000313" key="5">
    <source>
        <dbReference type="Proteomes" id="UP000009223"/>
    </source>
</evidence>